<comment type="caution">
    <text evidence="2">The sequence shown here is derived from an EMBL/GenBank/DDBJ whole genome shotgun (WGS) entry which is preliminary data.</text>
</comment>
<accession>A0A0F3KXS5</accession>
<evidence type="ECO:0000256" key="1">
    <source>
        <dbReference type="SAM" id="MobiDB-lite"/>
    </source>
</evidence>
<gene>
    <name evidence="2" type="ORF">VI08_07120</name>
</gene>
<feature type="region of interest" description="Disordered" evidence="1">
    <location>
        <begin position="33"/>
        <end position="70"/>
    </location>
</feature>
<dbReference type="RefSeq" id="WP_045828854.1">
    <property type="nucleotide sequence ID" value="NZ_JZRB01000014.1"/>
</dbReference>
<keyword evidence="3" id="KW-1185">Reference proteome</keyword>
<name>A0A0F3KXS5_9GAMM</name>
<protein>
    <submittedName>
        <fullName evidence="2">Uncharacterized protein</fullName>
    </submittedName>
</protein>
<sequence length="70" mass="7709">MNRFLDRLAALYAPLGQRGLLMDGQYRFAPDQGGKPVGARLRAKGPGLAPGRAQARSYNSPRRSQRLRNA</sequence>
<dbReference type="PATRIC" id="fig|345309.4.peg.628"/>
<dbReference type="Proteomes" id="UP000033651">
    <property type="component" value="Unassembled WGS sequence"/>
</dbReference>
<dbReference type="OrthoDB" id="5959625at2"/>
<dbReference type="AlphaFoldDB" id="A0A0F3KXS5"/>
<evidence type="ECO:0000313" key="3">
    <source>
        <dbReference type="Proteomes" id="UP000033651"/>
    </source>
</evidence>
<proteinExistence type="predicted"/>
<evidence type="ECO:0000313" key="2">
    <source>
        <dbReference type="EMBL" id="KJV35757.1"/>
    </source>
</evidence>
<dbReference type="EMBL" id="JZRB01000014">
    <property type="protein sequence ID" value="KJV35757.1"/>
    <property type="molecule type" value="Genomic_DNA"/>
</dbReference>
<reference evidence="2 3" key="1">
    <citation type="submission" date="2015-03" db="EMBL/GenBank/DDBJ databases">
        <title>Draft genome sequence of Luteibacter yeojuensis strain SU11.</title>
        <authorList>
            <person name="Sulaiman J."/>
            <person name="Priya K."/>
            <person name="Chan K.-G."/>
        </authorList>
    </citation>
    <scope>NUCLEOTIDE SEQUENCE [LARGE SCALE GENOMIC DNA]</scope>
    <source>
        <strain evidence="2 3">SU11</strain>
    </source>
</reference>
<organism evidence="2 3">
    <name type="scientific">Luteibacter yeojuensis</name>
    <dbReference type="NCBI Taxonomy" id="345309"/>
    <lineage>
        <taxon>Bacteria</taxon>
        <taxon>Pseudomonadati</taxon>
        <taxon>Pseudomonadota</taxon>
        <taxon>Gammaproteobacteria</taxon>
        <taxon>Lysobacterales</taxon>
        <taxon>Rhodanobacteraceae</taxon>
        <taxon>Luteibacter</taxon>
    </lineage>
</organism>